<evidence type="ECO:0000313" key="2">
    <source>
        <dbReference type="EMBL" id="HAT3807769.1"/>
    </source>
</evidence>
<dbReference type="AlphaFoldDB" id="A0AAN5MCK9"/>
<sequence>MSDLLTVVKDNALAITTLVGVFTIIGAALGFWLNFRLSRKRLESDKKNLRQQMITNNIAPMRQEWINDLRKSAANFISTSVKLNNTIHELGILINRFNPDIQDEPTPEILNTTHIIGELIFKLNELYTYINILLPFSSRDNDEYRAEKLRLCMKIICDSTKSLTLDRNSHTIHTNMANKIHKYLELHAMKLLKKEWEVTKSLKEIE</sequence>
<comment type="caution">
    <text evidence="2">The sequence shown here is derived from an EMBL/GenBank/DDBJ whole genome shotgun (WGS) entry which is preliminary data.</text>
</comment>
<dbReference type="Proteomes" id="UP000865968">
    <property type="component" value="Unassembled WGS sequence"/>
</dbReference>
<keyword evidence="1" id="KW-0812">Transmembrane</keyword>
<reference evidence="2" key="2">
    <citation type="submission" date="2020-10" db="EMBL/GenBank/DDBJ databases">
        <authorList>
            <consortium name="NCBI Pathogen Detection Project"/>
        </authorList>
    </citation>
    <scope>NUCLEOTIDE SEQUENCE</scope>
    <source>
        <strain evidence="2">Morganella morganii ARLG-3209</strain>
    </source>
</reference>
<evidence type="ECO:0000313" key="3">
    <source>
        <dbReference type="Proteomes" id="UP000865968"/>
    </source>
</evidence>
<keyword evidence="1" id="KW-0472">Membrane</keyword>
<gene>
    <name evidence="2" type="ORF">I8608_000568</name>
</gene>
<organism evidence="2 3">
    <name type="scientific">Morganella morganii</name>
    <name type="common">Proteus morganii</name>
    <dbReference type="NCBI Taxonomy" id="582"/>
    <lineage>
        <taxon>Bacteria</taxon>
        <taxon>Pseudomonadati</taxon>
        <taxon>Pseudomonadota</taxon>
        <taxon>Gammaproteobacteria</taxon>
        <taxon>Enterobacterales</taxon>
        <taxon>Morganellaceae</taxon>
        <taxon>Morganella</taxon>
    </lineage>
</organism>
<keyword evidence="1" id="KW-1133">Transmembrane helix</keyword>
<accession>A0AAN5MCK9</accession>
<feature type="transmembrane region" description="Helical" evidence="1">
    <location>
        <begin position="12"/>
        <end position="33"/>
    </location>
</feature>
<name>A0AAN5MCK9_MORMO</name>
<evidence type="ECO:0000256" key="1">
    <source>
        <dbReference type="SAM" id="Phobius"/>
    </source>
</evidence>
<evidence type="ECO:0008006" key="4">
    <source>
        <dbReference type="Google" id="ProtNLM"/>
    </source>
</evidence>
<dbReference type="EMBL" id="DACSWI010000001">
    <property type="protein sequence ID" value="HAT3807769.1"/>
    <property type="molecule type" value="Genomic_DNA"/>
</dbReference>
<proteinExistence type="predicted"/>
<protein>
    <recommendedName>
        <fullName evidence="4">DUF4760 domain-containing protein</fullName>
    </recommendedName>
</protein>
<reference evidence="2" key="1">
    <citation type="journal article" date="2018" name="Genome Biol.">
        <title>SKESA: strategic k-mer extension for scrupulous assemblies.</title>
        <authorList>
            <person name="Souvorov A."/>
            <person name="Agarwala R."/>
            <person name="Lipman D.J."/>
        </authorList>
    </citation>
    <scope>NUCLEOTIDE SEQUENCE</scope>
    <source>
        <strain evidence="2">Morganella morganii ARLG-3209</strain>
    </source>
</reference>